<feature type="domain" description="C5a peptidase/Subtilisin-like protease SBT2-like Fn3-like" evidence="11">
    <location>
        <begin position="533"/>
        <end position="665"/>
    </location>
</feature>
<evidence type="ECO:0000256" key="3">
    <source>
        <dbReference type="ARBA" id="ARBA00022670"/>
    </source>
</evidence>
<proteinExistence type="inferred from homology"/>
<dbReference type="PANTHER" id="PTHR43806:SF66">
    <property type="entry name" value="SERIN ENDOPEPTIDASE"/>
    <property type="match status" value="1"/>
</dbReference>
<keyword evidence="3" id="KW-0645">Protease</keyword>
<feature type="region of interest" description="Disordered" evidence="7">
    <location>
        <begin position="804"/>
        <end position="827"/>
    </location>
</feature>
<keyword evidence="5" id="KW-0720">Serine protease</keyword>
<dbReference type="InterPro" id="IPR050131">
    <property type="entry name" value="Peptidase_S8_subtilisin-like"/>
</dbReference>
<evidence type="ECO:0000256" key="7">
    <source>
        <dbReference type="SAM" id="MobiDB-lite"/>
    </source>
</evidence>
<keyword evidence="5" id="KW-0378">Hydrolase</keyword>
<evidence type="ECO:0000259" key="9">
    <source>
        <dbReference type="Pfam" id="PF00082"/>
    </source>
</evidence>
<dbReference type="AlphaFoldDB" id="A0A9P6QLN5"/>
<evidence type="ECO:0000256" key="5">
    <source>
        <dbReference type="ARBA" id="ARBA00022825"/>
    </source>
</evidence>
<evidence type="ECO:0000256" key="6">
    <source>
        <dbReference type="PROSITE-ProRule" id="PRU01240"/>
    </source>
</evidence>
<feature type="domain" description="PA" evidence="10">
    <location>
        <begin position="302"/>
        <end position="379"/>
    </location>
</feature>
<dbReference type="SUPFAM" id="SSF52025">
    <property type="entry name" value="PA domain"/>
    <property type="match status" value="1"/>
</dbReference>
<evidence type="ECO:0000256" key="1">
    <source>
        <dbReference type="ARBA" id="ARBA00011073"/>
    </source>
</evidence>
<dbReference type="InterPro" id="IPR036852">
    <property type="entry name" value="Peptidase_S8/S53_dom_sf"/>
</dbReference>
<name>A0A9P6QLN5_9FUNG</name>
<evidence type="ECO:0000259" key="10">
    <source>
        <dbReference type="Pfam" id="PF02225"/>
    </source>
</evidence>
<dbReference type="Pfam" id="PF06280">
    <property type="entry name" value="fn3_5"/>
    <property type="match status" value="1"/>
</dbReference>
<dbReference type="Gene3D" id="3.50.30.30">
    <property type="match status" value="1"/>
</dbReference>
<dbReference type="OrthoDB" id="10256524at2759"/>
<keyword evidence="2" id="KW-0964">Secreted</keyword>
<dbReference type="EMBL" id="JAAAJB010000008">
    <property type="protein sequence ID" value="KAG0270279.1"/>
    <property type="molecule type" value="Genomic_DNA"/>
</dbReference>
<dbReference type="InterPro" id="IPR022398">
    <property type="entry name" value="Peptidase_S8_His-AS"/>
</dbReference>
<comment type="similarity">
    <text evidence="1 6">Belongs to the peptidase S8 family.</text>
</comment>
<dbReference type="GO" id="GO:0005615">
    <property type="term" value="C:extracellular space"/>
    <property type="evidence" value="ECO:0007669"/>
    <property type="project" value="TreeGrafter"/>
</dbReference>
<organism evidence="12 13">
    <name type="scientific">Actinomortierella ambigua</name>
    <dbReference type="NCBI Taxonomy" id="1343610"/>
    <lineage>
        <taxon>Eukaryota</taxon>
        <taxon>Fungi</taxon>
        <taxon>Fungi incertae sedis</taxon>
        <taxon>Mucoromycota</taxon>
        <taxon>Mortierellomycotina</taxon>
        <taxon>Mortierellomycetes</taxon>
        <taxon>Mortierellales</taxon>
        <taxon>Mortierellaceae</taxon>
        <taxon>Actinomortierella</taxon>
    </lineage>
</organism>
<dbReference type="Gene3D" id="3.40.50.200">
    <property type="entry name" value="Peptidase S8/S53 domain"/>
    <property type="match status" value="1"/>
</dbReference>
<dbReference type="SUPFAM" id="SSF52743">
    <property type="entry name" value="Subtilisin-like"/>
    <property type="match status" value="1"/>
</dbReference>
<dbReference type="InterPro" id="IPR000209">
    <property type="entry name" value="Peptidase_S8/S53_dom"/>
</dbReference>
<dbReference type="GO" id="GO:0006508">
    <property type="term" value="P:proteolysis"/>
    <property type="evidence" value="ECO:0007669"/>
    <property type="project" value="UniProtKB-KW"/>
</dbReference>
<dbReference type="InterPro" id="IPR010435">
    <property type="entry name" value="C5a/SBT2-like_Fn3"/>
</dbReference>
<dbReference type="GO" id="GO:0004252">
    <property type="term" value="F:serine-type endopeptidase activity"/>
    <property type="evidence" value="ECO:0007669"/>
    <property type="project" value="InterPro"/>
</dbReference>
<dbReference type="GO" id="GO:0016020">
    <property type="term" value="C:membrane"/>
    <property type="evidence" value="ECO:0007669"/>
    <property type="project" value="InterPro"/>
</dbReference>
<dbReference type="PANTHER" id="PTHR43806">
    <property type="entry name" value="PEPTIDASE S8"/>
    <property type="match status" value="1"/>
</dbReference>
<protein>
    <submittedName>
        <fullName evidence="12">Uncharacterized protein</fullName>
    </submittedName>
</protein>
<evidence type="ECO:0000256" key="2">
    <source>
        <dbReference type="ARBA" id="ARBA00022512"/>
    </source>
</evidence>
<feature type="signal peptide" evidence="8">
    <location>
        <begin position="1"/>
        <end position="22"/>
    </location>
</feature>
<comment type="caution">
    <text evidence="12">The sequence shown here is derived from an EMBL/GenBank/DDBJ whole genome shotgun (WGS) entry which is preliminary data.</text>
</comment>
<dbReference type="InterPro" id="IPR046450">
    <property type="entry name" value="PA_dom_sf"/>
</dbReference>
<keyword evidence="4 8" id="KW-0732">Signal</keyword>
<evidence type="ECO:0000313" key="12">
    <source>
        <dbReference type="EMBL" id="KAG0270279.1"/>
    </source>
</evidence>
<comment type="caution">
    <text evidence="6">Lacks conserved residue(s) required for the propagation of feature annotation.</text>
</comment>
<dbReference type="InterPro" id="IPR003137">
    <property type="entry name" value="PA_domain"/>
</dbReference>
<keyword evidence="13" id="KW-1185">Reference proteome</keyword>
<evidence type="ECO:0000256" key="4">
    <source>
        <dbReference type="ARBA" id="ARBA00022729"/>
    </source>
</evidence>
<dbReference type="PROSITE" id="PS51892">
    <property type="entry name" value="SUBTILASE"/>
    <property type="match status" value="1"/>
</dbReference>
<dbReference type="PROSITE" id="PS00137">
    <property type="entry name" value="SUBTILASE_HIS"/>
    <property type="match status" value="1"/>
</dbReference>
<dbReference type="Pfam" id="PF00082">
    <property type="entry name" value="Peptidase_S8"/>
    <property type="match status" value="1"/>
</dbReference>
<dbReference type="Proteomes" id="UP000807716">
    <property type="component" value="Unassembled WGS sequence"/>
</dbReference>
<sequence>MRFKTVLPIGLSALSLAWNAAASPTTDSQEAGFGSNAYLIEFATPPDHPQAAQDAARFMESIKNFRSVHVRHQFKTLLNGVSVEITDPTELQQVQTMESLHSLTPLSIVALPLPSQPSANAMVTDSLKLTSVNRVHSELGLIGEGVKVGVIVAFGWDFVGDDYNQFNKPKPSGDPRDCAGHGTHVAGIIAANSPIVTGVAPGAILGAYRVIGCTDNTTDDMIVAAMERAVEDGMDVINMSLGGPNGWVTKPIGRAILRASKRGVLFAAGQGNEASQGLFSANYVGEGTGVLAVASTLVTLMNGTSPSQACAPLPESVKLDGKLVMVLRGECSFKVKAENLLERGAVGVIFINNEPGSVVPTTEEVKATTGIISQKDGMHLVDLLLKAGSTEQQVYLTASATITFDPNVAVLLHPAGGSLSDFSSYGLDNDLHIKPAWVRRIYDAFTISAKPARVFRDHQLADSDDFVFVDENSADKPKTDESQAIESVAKQGGGLIDVYRTILRLEKPASVDNTQTKLSPFSSTRVLPVMLELNDTTPRKEPSKPTTLTIYNEASVAVVYEISHVAAEALNEPLIEPHEPHQTLYEGVFSTATPLVLTAKADAEVTFSSNSVTVPAGKSRRITVQINPPPSLPADEHWIYSGYIVIRPSATPSAPSSDEAIHIPYAGVKGSMKTLPIFVQTTPEHEILSNNSSQGCQVLGSLQEGKEQLIFSLKDNDYPVVSVCLENPTRRMELDLLDKDGKLIAHIFTEDNMSRTLPTEPTMMLTWDGRYDPPNSRSKSTSTILDSSSITSVNFFSHGRAERVGPQPESVVAPSSTTKSDTILDEPDLAPINKGSDEDQITVSNGFYRFRLRGLRLFGDRSKEDDFESWVFPMFQIARP</sequence>
<feature type="chain" id="PRO_5040180316" evidence="8">
    <location>
        <begin position="23"/>
        <end position="880"/>
    </location>
</feature>
<evidence type="ECO:0000256" key="8">
    <source>
        <dbReference type="SAM" id="SignalP"/>
    </source>
</evidence>
<evidence type="ECO:0000259" key="11">
    <source>
        <dbReference type="Pfam" id="PF06280"/>
    </source>
</evidence>
<dbReference type="Pfam" id="PF02225">
    <property type="entry name" value="PA"/>
    <property type="match status" value="1"/>
</dbReference>
<gene>
    <name evidence="12" type="ORF">DFQ27_009071</name>
</gene>
<feature type="domain" description="Peptidase S8/S53" evidence="9">
    <location>
        <begin position="163"/>
        <end position="435"/>
    </location>
</feature>
<reference evidence="12" key="1">
    <citation type="journal article" date="2020" name="Fungal Divers.">
        <title>Resolving the Mortierellaceae phylogeny through synthesis of multi-gene phylogenetics and phylogenomics.</title>
        <authorList>
            <person name="Vandepol N."/>
            <person name="Liber J."/>
            <person name="Desiro A."/>
            <person name="Na H."/>
            <person name="Kennedy M."/>
            <person name="Barry K."/>
            <person name="Grigoriev I.V."/>
            <person name="Miller A.N."/>
            <person name="O'Donnell K."/>
            <person name="Stajich J.E."/>
            <person name="Bonito G."/>
        </authorList>
    </citation>
    <scope>NUCLEOTIDE SEQUENCE</scope>
    <source>
        <strain evidence="12">BC1065</strain>
    </source>
</reference>
<keyword evidence="2" id="KW-0134">Cell wall</keyword>
<accession>A0A9P6QLN5</accession>
<evidence type="ECO:0000313" key="13">
    <source>
        <dbReference type="Proteomes" id="UP000807716"/>
    </source>
</evidence>